<dbReference type="EMBL" id="BK015731">
    <property type="protein sequence ID" value="DAE22305.1"/>
    <property type="molecule type" value="Genomic_DNA"/>
</dbReference>
<sequence>MALPSTYRIPQFLCAYVENRESDLAPRQKIHLSRLAGR</sequence>
<name>A0A8S5QTY3_9CAUD</name>
<reference evidence="1" key="1">
    <citation type="journal article" date="2021" name="Proc. Natl. Acad. Sci. U.S.A.">
        <title>A Catalog of Tens of Thousands of Viruses from Human Metagenomes Reveals Hidden Associations with Chronic Diseases.</title>
        <authorList>
            <person name="Tisza M.J."/>
            <person name="Buck C.B."/>
        </authorList>
    </citation>
    <scope>NUCLEOTIDE SEQUENCE</scope>
    <source>
        <strain evidence="1">CtETl1</strain>
    </source>
</reference>
<protein>
    <submittedName>
        <fullName evidence="1">Uncharacterized protein</fullName>
    </submittedName>
</protein>
<evidence type="ECO:0000313" key="1">
    <source>
        <dbReference type="EMBL" id="DAE22305.1"/>
    </source>
</evidence>
<accession>A0A8S5QTY3</accession>
<proteinExistence type="predicted"/>
<organism evidence="1">
    <name type="scientific">Siphoviridae sp. ctETl1</name>
    <dbReference type="NCBI Taxonomy" id="2826207"/>
    <lineage>
        <taxon>Viruses</taxon>
        <taxon>Duplodnaviria</taxon>
        <taxon>Heunggongvirae</taxon>
        <taxon>Uroviricota</taxon>
        <taxon>Caudoviricetes</taxon>
    </lineage>
</organism>